<dbReference type="PANTHER" id="PTHR34504:SF2">
    <property type="entry name" value="UPF0150 PROTEIN SSL0259"/>
    <property type="match status" value="1"/>
</dbReference>
<feature type="domain" description="HicB-like antitoxin of toxin-antitoxin system" evidence="1">
    <location>
        <begin position="11"/>
        <end position="57"/>
    </location>
</feature>
<dbReference type="Pfam" id="PF15919">
    <property type="entry name" value="HicB_lk_antitox"/>
    <property type="match status" value="1"/>
</dbReference>
<dbReference type="Gene3D" id="3.30.160.250">
    <property type="match status" value="1"/>
</dbReference>
<evidence type="ECO:0000259" key="1">
    <source>
        <dbReference type="Pfam" id="PF15919"/>
    </source>
</evidence>
<protein>
    <recommendedName>
        <fullName evidence="1">HicB-like antitoxin of toxin-antitoxin system domain-containing protein</fullName>
    </recommendedName>
</protein>
<gene>
    <name evidence="2" type="ORF">A3B35_01270</name>
</gene>
<dbReference type="InterPro" id="IPR035069">
    <property type="entry name" value="TTHA1013/TTHA0281-like"/>
</dbReference>
<dbReference type="STRING" id="1798515.A3B35_01270"/>
<dbReference type="Proteomes" id="UP000177215">
    <property type="component" value="Unassembled WGS sequence"/>
</dbReference>
<reference evidence="2 3" key="1">
    <citation type="journal article" date="2016" name="Nat. Commun.">
        <title>Thousands of microbial genomes shed light on interconnected biogeochemical processes in an aquifer system.</title>
        <authorList>
            <person name="Anantharaman K."/>
            <person name="Brown C.T."/>
            <person name="Hug L.A."/>
            <person name="Sharon I."/>
            <person name="Castelle C.J."/>
            <person name="Probst A.J."/>
            <person name="Thomas B.C."/>
            <person name="Singh A."/>
            <person name="Wilkins M.J."/>
            <person name="Karaoz U."/>
            <person name="Brodie E.L."/>
            <person name="Williams K.H."/>
            <person name="Hubbard S.S."/>
            <person name="Banfield J.F."/>
        </authorList>
    </citation>
    <scope>NUCLEOTIDE SEQUENCE [LARGE SCALE GENOMIC DNA]</scope>
</reference>
<dbReference type="AlphaFoldDB" id="A0A1F6EUU9"/>
<dbReference type="InterPro" id="IPR051404">
    <property type="entry name" value="TA_system_antitoxin"/>
</dbReference>
<dbReference type="PANTHER" id="PTHR34504">
    <property type="entry name" value="ANTITOXIN HICB"/>
    <property type="match status" value="1"/>
</dbReference>
<dbReference type="InterPro" id="IPR031807">
    <property type="entry name" value="HicB-like"/>
</dbReference>
<comment type="caution">
    <text evidence="2">The sequence shown here is derived from an EMBL/GenBank/DDBJ whole genome shotgun (WGS) entry which is preliminary data.</text>
</comment>
<name>A0A1F6EUU9_9BACT</name>
<organism evidence="2 3">
    <name type="scientific">Candidatus Kaiserbacteria bacterium RIFCSPLOWO2_01_FULL_54_24</name>
    <dbReference type="NCBI Taxonomy" id="1798515"/>
    <lineage>
        <taxon>Bacteria</taxon>
        <taxon>Candidatus Kaiseribacteriota</taxon>
    </lineage>
</organism>
<proteinExistence type="predicted"/>
<sequence length="76" mass="8095">MKKRKKDTASYAVVFTPAEEGGYTATVPALPGCISEGDSFEEAKKNIVEAIELYTEVAGTRRPATSADFIVAPVTV</sequence>
<evidence type="ECO:0000313" key="3">
    <source>
        <dbReference type="Proteomes" id="UP000177215"/>
    </source>
</evidence>
<evidence type="ECO:0000313" key="2">
    <source>
        <dbReference type="EMBL" id="OGG77397.1"/>
    </source>
</evidence>
<dbReference type="SUPFAM" id="SSF143100">
    <property type="entry name" value="TTHA1013/TTHA0281-like"/>
    <property type="match status" value="1"/>
</dbReference>
<accession>A0A1F6EUU9</accession>
<dbReference type="EMBL" id="MFMC01000018">
    <property type="protein sequence ID" value="OGG77397.1"/>
    <property type="molecule type" value="Genomic_DNA"/>
</dbReference>